<dbReference type="GO" id="GO:0004672">
    <property type="term" value="F:protein kinase activity"/>
    <property type="evidence" value="ECO:0007669"/>
    <property type="project" value="InterPro"/>
</dbReference>
<organism evidence="3">
    <name type="scientific">Fopius arisanus</name>
    <dbReference type="NCBI Taxonomy" id="64838"/>
    <lineage>
        <taxon>Eukaryota</taxon>
        <taxon>Metazoa</taxon>
        <taxon>Ecdysozoa</taxon>
        <taxon>Arthropoda</taxon>
        <taxon>Hexapoda</taxon>
        <taxon>Insecta</taxon>
        <taxon>Pterygota</taxon>
        <taxon>Neoptera</taxon>
        <taxon>Endopterygota</taxon>
        <taxon>Hymenoptera</taxon>
        <taxon>Apocrita</taxon>
        <taxon>Ichneumonoidea</taxon>
        <taxon>Braconidae</taxon>
        <taxon>Opiinae</taxon>
        <taxon>Fopius</taxon>
    </lineage>
</organism>
<dbReference type="InterPro" id="IPR000719">
    <property type="entry name" value="Prot_kinase_dom"/>
</dbReference>
<evidence type="ECO:0000259" key="2">
    <source>
        <dbReference type="PROSITE" id="PS50011"/>
    </source>
</evidence>
<dbReference type="InterPro" id="IPR051130">
    <property type="entry name" value="Mito_struct-func_regulator"/>
</dbReference>
<dbReference type="SMART" id="SM00220">
    <property type="entry name" value="S_TKc"/>
    <property type="match status" value="1"/>
</dbReference>
<proteinExistence type="inferred from homology"/>
<dbReference type="AlphaFoldDB" id="A0A0C9QI43"/>
<protein>
    <submittedName>
        <fullName evidence="3">Adck1_2 protein</fullName>
    </submittedName>
</protein>
<dbReference type="PANTHER" id="PTHR43173:SF19">
    <property type="entry name" value="AARF DOMAIN-CONTAINING PROTEIN KINASE 1"/>
    <property type="match status" value="1"/>
</dbReference>
<comment type="similarity">
    <text evidence="1">Belongs to the protein kinase superfamily. ADCK protein kinase family.</text>
</comment>
<dbReference type="InterPro" id="IPR045307">
    <property type="entry name" value="ADCK1_dom"/>
</dbReference>
<name>A0A0C9QI43_9HYME</name>
<gene>
    <name evidence="3" type="primary">Adck1_2</name>
    <name evidence="3" type="ORF">g.14132</name>
</gene>
<evidence type="ECO:0000313" key="3">
    <source>
        <dbReference type="EMBL" id="JAG72976.1"/>
    </source>
</evidence>
<reference evidence="3" key="1">
    <citation type="submission" date="2015-01" db="EMBL/GenBank/DDBJ databases">
        <title>Transcriptome Assembly of Fopius arisanus.</title>
        <authorList>
            <person name="Geib S."/>
        </authorList>
    </citation>
    <scope>NUCLEOTIDE SEQUENCE</scope>
</reference>
<dbReference type="GO" id="GO:0005524">
    <property type="term" value="F:ATP binding"/>
    <property type="evidence" value="ECO:0007669"/>
    <property type="project" value="InterPro"/>
</dbReference>
<accession>A0A0C9QI43</accession>
<feature type="domain" description="Protein kinase" evidence="2">
    <location>
        <begin position="205"/>
        <end position="522"/>
    </location>
</feature>
<dbReference type="PROSITE" id="PS50011">
    <property type="entry name" value="PROTEIN_KINASE_DOM"/>
    <property type="match status" value="1"/>
</dbReference>
<dbReference type="Pfam" id="PF03109">
    <property type="entry name" value="ABC1"/>
    <property type="match status" value="1"/>
</dbReference>
<dbReference type="InterPro" id="IPR004147">
    <property type="entry name" value="ABC1_dom"/>
</dbReference>
<dbReference type="EMBL" id="GBYB01003209">
    <property type="protein sequence ID" value="JAG72976.1"/>
    <property type="molecule type" value="Transcribed_RNA"/>
</dbReference>
<dbReference type="InterPro" id="IPR011009">
    <property type="entry name" value="Kinase-like_dom_sf"/>
</dbReference>
<dbReference type="PANTHER" id="PTHR43173">
    <property type="entry name" value="ABC1 FAMILY PROTEIN"/>
    <property type="match status" value="1"/>
</dbReference>
<dbReference type="GO" id="GO:0007005">
    <property type="term" value="P:mitochondrion organization"/>
    <property type="evidence" value="ECO:0007669"/>
    <property type="project" value="TreeGrafter"/>
</dbReference>
<dbReference type="CDD" id="cd13969">
    <property type="entry name" value="ADCK1-like"/>
    <property type="match status" value="1"/>
</dbReference>
<dbReference type="Gene3D" id="1.10.510.10">
    <property type="entry name" value="Transferase(Phosphotransferase) domain 1"/>
    <property type="match status" value="1"/>
</dbReference>
<sequence>MTSFKIRIMKWCFFFPNKNMKHDNVQTRGVNFNYDIQSMGKPKKYPLLSFNTLLKMWQARRFFKLTVLGAASLGTFASLRNNEYDISSIGIVRLSRAASSVFIIGSNYRKTLYSTSFPKDSPEYIQLTSSAHSFGAAQLLELCCANKGVYIKVGQHIGALEYLLPKEYVQAMKILHSKAPQSSFNDVLIVLREDLQKNPYEIFTTIDPEPIGAASLAQVHRAVLKDGAVVAVKVQHRSVKTNSYVDIKTMAALVKICSWIFPEFKFDWLVDETKKNIPRELDFYHEGQNAEKVQKMFNHYNWLKVPKIYWTLSTPRVLTMEFIEGGQVNDLNYIQQNNINPYEITSKLGKLYSHMIFVTGFVHSDPHPGNVLVQKNGKNETEIVLLDHGLYAELSDEFRWEYSKLWMSILNKDKEGMKRYCTDLGVDDLYGLLACMVSGRTWDTIMAGVERTKYTRGEKEMFQKEVPNLLPQISEVLERVNRQMLLILKTNDLIRSIEHTLGTSKRMSAFMEMSKCCVHAVYDEKMRNIERTRDRLAILLEKKWSLWKLFMYYTWLGVVNFDLKKSVESLLNKNIYLF</sequence>
<dbReference type="SUPFAM" id="SSF56112">
    <property type="entry name" value="Protein kinase-like (PK-like)"/>
    <property type="match status" value="1"/>
</dbReference>
<dbReference type="GO" id="GO:0005743">
    <property type="term" value="C:mitochondrial inner membrane"/>
    <property type="evidence" value="ECO:0007669"/>
    <property type="project" value="TreeGrafter"/>
</dbReference>
<evidence type="ECO:0000256" key="1">
    <source>
        <dbReference type="ARBA" id="ARBA00009670"/>
    </source>
</evidence>
<dbReference type="GO" id="GO:0055088">
    <property type="term" value="P:lipid homeostasis"/>
    <property type="evidence" value="ECO:0007669"/>
    <property type="project" value="TreeGrafter"/>
</dbReference>